<reference evidence="2" key="1">
    <citation type="submission" date="2020-05" db="EMBL/GenBank/DDBJ databases">
        <authorList>
            <person name="Chiriac C."/>
            <person name="Salcher M."/>
            <person name="Ghai R."/>
            <person name="Kavagutti S V."/>
        </authorList>
    </citation>
    <scope>NUCLEOTIDE SEQUENCE</scope>
</reference>
<dbReference type="AlphaFoldDB" id="A0A6J6DNR1"/>
<dbReference type="EMBL" id="CAEZTQ010000020">
    <property type="protein sequence ID" value="CAB4565860.1"/>
    <property type="molecule type" value="Genomic_DNA"/>
</dbReference>
<sequence>MSNDLNCSDFGTRERAQREFLQSGVDIHQLDADDDGKACEWNGSTGWWVWPIASAALVVGRAMGRRRVGDHRMVPGAQGVMFNYEFSEDGNADKVFDRITPMLLIAGLAALPVTIFLRDFVLPRSATPIAVYIAITAISGAMAYLATLRLSRRDLYVADLAAEDEGEL</sequence>
<feature type="transmembrane region" description="Helical" evidence="1">
    <location>
        <begin position="129"/>
        <end position="146"/>
    </location>
</feature>
<feature type="transmembrane region" description="Helical" evidence="1">
    <location>
        <begin position="99"/>
        <end position="117"/>
    </location>
</feature>
<keyword evidence="1" id="KW-0472">Membrane</keyword>
<proteinExistence type="predicted"/>
<feature type="transmembrane region" description="Helical" evidence="1">
    <location>
        <begin position="47"/>
        <end position="64"/>
    </location>
</feature>
<evidence type="ECO:0000256" key="1">
    <source>
        <dbReference type="SAM" id="Phobius"/>
    </source>
</evidence>
<protein>
    <submittedName>
        <fullName evidence="2">Unannotated protein</fullName>
    </submittedName>
</protein>
<evidence type="ECO:0000313" key="2">
    <source>
        <dbReference type="EMBL" id="CAB4565860.1"/>
    </source>
</evidence>
<gene>
    <name evidence="2" type="ORF">UFOPK1704_00189</name>
</gene>
<accession>A0A6J6DNR1</accession>
<organism evidence="2">
    <name type="scientific">freshwater metagenome</name>
    <dbReference type="NCBI Taxonomy" id="449393"/>
    <lineage>
        <taxon>unclassified sequences</taxon>
        <taxon>metagenomes</taxon>
        <taxon>ecological metagenomes</taxon>
    </lineage>
</organism>
<keyword evidence="1" id="KW-0812">Transmembrane</keyword>
<keyword evidence="1" id="KW-1133">Transmembrane helix</keyword>
<name>A0A6J6DNR1_9ZZZZ</name>